<keyword evidence="10" id="KW-1185">Reference proteome</keyword>
<gene>
    <name evidence="9" type="ORF">JRO89_XS02G0066500</name>
</gene>
<feature type="compositionally biased region" description="Basic and acidic residues" evidence="7">
    <location>
        <begin position="270"/>
        <end position="279"/>
    </location>
</feature>
<keyword evidence="4" id="KW-0804">Transcription</keyword>
<comment type="subcellular location">
    <subcellularLocation>
        <location evidence="1">Nucleus</location>
    </subcellularLocation>
</comment>
<dbReference type="PANTHER" id="PTHR31391">
    <property type="entry name" value="B3 DOMAIN-CONTAINING PROTEIN OS11G0197600-RELATED"/>
    <property type="match status" value="1"/>
</dbReference>
<keyword evidence="3" id="KW-0238">DNA-binding</keyword>
<evidence type="ECO:0000256" key="7">
    <source>
        <dbReference type="SAM" id="MobiDB-lite"/>
    </source>
</evidence>
<sequence>MDEQAAHQTTPHRLSLSKPSPTDSKTKIKQRKTAESKMKLTQTTEKPLDPVSCLIEDIRLLMSPFYTAVNLLRLHSYVYPNQCQVTVGCVLHVPVDHSGALRVAFDSSKEPESSGQKRAMIDELYDHARAKSSAMERAEEFRANLEPTFPSFWKSMVRSNVTHGFWLHLPMRFCKLYMPKNDSTFVLETENGAEYKVYIVRENGLPNFDAEAKPLNSVPLDVEHEVTAKDQSTDKGIKNFRRAKRLRRIPARLQDNIQSNSLIVSNSSNEHAEVRQLEKEGEDLGSNTLDGPETSESIGNFKEVKSIDSFTITVNNLAIDSDMSQHHRTKYYELCRSQNFYLHDHLLKSINCKLAAEIITQTVNIAEAIRCCNISTSQADYEIWDKTLKGFELLGMNVGFLRARLQRLMTLSLESEESTETKRLKEVSLEQAHAEEEIRILELRLLTLKQTIGMLDSEVESLKVKAERHGLMFREEVNAPCSFKIDMQTEANDLFSFYSALANQLNLYNSLHLIFQITGLRIEICNDPGDFKCEKRKRTTFENVYDNEEAKLAVMERAKQVQANLAPQFPSLIKYMLQSHVTRGFWLGLSSKFCLEHLPRQDTTIILEDENGEEYKSKYLAEKVGLSAGWRAFSIAHKIGEGDVGIFHLVSPTKFKVYIVRSNGSDEVDGALGLLKLETCYRQLDSVKDISICKEEEDRYWEPLAQDIPREDFEKDRLMISSSNIEPVSDHSENESKDLGSEVLDGITLSESVVDFKDVKSIDDFSIVVNGLIINSTLSKHLITKYYELCCSQNSFLHDCLLEDLNCRLAVGMIAETINIADAIRASKFTSSQDNFAIWDKTLKAFKMMGMNVGFLQARLEQLMNLTSKSKRSREARLERASAEEERRILEAKISEARETINKLDSEIETLEGNADRLEVVFQEVAEAPW</sequence>
<feature type="compositionally biased region" description="Polar residues" evidence="7">
    <location>
        <begin position="285"/>
        <end position="295"/>
    </location>
</feature>
<accession>A0ABQ8IFA1</accession>
<dbReference type="CDD" id="cd10017">
    <property type="entry name" value="B3_DNA"/>
    <property type="match status" value="2"/>
</dbReference>
<evidence type="ECO:0000256" key="1">
    <source>
        <dbReference type="ARBA" id="ARBA00004123"/>
    </source>
</evidence>
<feature type="domain" description="TF-B3" evidence="8">
    <location>
        <begin position="572"/>
        <end position="663"/>
    </location>
</feature>
<evidence type="ECO:0000256" key="2">
    <source>
        <dbReference type="ARBA" id="ARBA00023015"/>
    </source>
</evidence>
<dbReference type="SUPFAM" id="SSF101936">
    <property type="entry name" value="DNA-binding pseudobarrel domain"/>
    <property type="match status" value="2"/>
</dbReference>
<feature type="region of interest" description="Disordered" evidence="7">
    <location>
        <begin position="264"/>
        <end position="295"/>
    </location>
</feature>
<evidence type="ECO:0000313" key="9">
    <source>
        <dbReference type="EMBL" id="KAH7575230.1"/>
    </source>
</evidence>
<dbReference type="Pfam" id="PF02362">
    <property type="entry name" value="B3"/>
    <property type="match status" value="1"/>
</dbReference>
<feature type="coiled-coil region" evidence="6">
    <location>
        <begin position="424"/>
        <end position="451"/>
    </location>
</feature>
<evidence type="ECO:0000259" key="8">
    <source>
        <dbReference type="PROSITE" id="PS50863"/>
    </source>
</evidence>
<dbReference type="Proteomes" id="UP000827721">
    <property type="component" value="Unassembled WGS sequence"/>
</dbReference>
<dbReference type="Gene3D" id="2.40.330.10">
    <property type="entry name" value="DNA-binding pseudobarrel domain"/>
    <property type="match status" value="2"/>
</dbReference>
<comment type="caution">
    <text evidence="9">The sequence shown here is derived from an EMBL/GenBank/DDBJ whole genome shotgun (WGS) entry which is preliminary data.</text>
</comment>
<keyword evidence="6" id="KW-0175">Coiled coil</keyword>
<feature type="coiled-coil region" evidence="6">
    <location>
        <begin position="866"/>
        <end position="928"/>
    </location>
</feature>
<dbReference type="EMBL" id="JAFEMO010000002">
    <property type="protein sequence ID" value="KAH7575230.1"/>
    <property type="molecule type" value="Genomic_DNA"/>
</dbReference>
<dbReference type="InterPro" id="IPR044837">
    <property type="entry name" value="REM16-like"/>
</dbReference>
<evidence type="ECO:0000256" key="6">
    <source>
        <dbReference type="SAM" id="Coils"/>
    </source>
</evidence>
<dbReference type="PROSITE" id="PS50863">
    <property type="entry name" value="B3"/>
    <property type="match status" value="1"/>
</dbReference>
<evidence type="ECO:0000256" key="4">
    <source>
        <dbReference type="ARBA" id="ARBA00023163"/>
    </source>
</evidence>
<keyword evidence="5" id="KW-0539">Nucleus</keyword>
<proteinExistence type="predicted"/>
<evidence type="ECO:0000313" key="10">
    <source>
        <dbReference type="Proteomes" id="UP000827721"/>
    </source>
</evidence>
<evidence type="ECO:0000256" key="5">
    <source>
        <dbReference type="ARBA" id="ARBA00023242"/>
    </source>
</evidence>
<dbReference type="SMART" id="SM01019">
    <property type="entry name" value="B3"/>
    <property type="match status" value="2"/>
</dbReference>
<name>A0ABQ8IFA1_9ROSI</name>
<evidence type="ECO:0000256" key="3">
    <source>
        <dbReference type="ARBA" id="ARBA00023125"/>
    </source>
</evidence>
<feature type="region of interest" description="Disordered" evidence="7">
    <location>
        <begin position="1"/>
        <end position="43"/>
    </location>
</feature>
<organism evidence="9 10">
    <name type="scientific">Xanthoceras sorbifolium</name>
    <dbReference type="NCBI Taxonomy" id="99658"/>
    <lineage>
        <taxon>Eukaryota</taxon>
        <taxon>Viridiplantae</taxon>
        <taxon>Streptophyta</taxon>
        <taxon>Embryophyta</taxon>
        <taxon>Tracheophyta</taxon>
        <taxon>Spermatophyta</taxon>
        <taxon>Magnoliopsida</taxon>
        <taxon>eudicotyledons</taxon>
        <taxon>Gunneridae</taxon>
        <taxon>Pentapetalae</taxon>
        <taxon>rosids</taxon>
        <taxon>malvids</taxon>
        <taxon>Sapindales</taxon>
        <taxon>Sapindaceae</taxon>
        <taxon>Xanthoceroideae</taxon>
        <taxon>Xanthoceras</taxon>
    </lineage>
</organism>
<keyword evidence="2" id="KW-0805">Transcription regulation</keyword>
<protein>
    <recommendedName>
        <fullName evidence="8">TF-B3 domain-containing protein</fullName>
    </recommendedName>
</protein>
<dbReference type="InterPro" id="IPR015300">
    <property type="entry name" value="DNA-bd_pseudobarrel_sf"/>
</dbReference>
<reference evidence="9 10" key="1">
    <citation type="submission" date="2021-02" db="EMBL/GenBank/DDBJ databases">
        <title>Plant Genome Project.</title>
        <authorList>
            <person name="Zhang R.-G."/>
        </authorList>
    </citation>
    <scope>NUCLEOTIDE SEQUENCE [LARGE SCALE GENOMIC DNA]</scope>
    <source>
        <tissue evidence="9">Leaves</tissue>
    </source>
</reference>
<feature type="compositionally biased region" description="Polar residues" evidence="7">
    <location>
        <begin position="1"/>
        <end position="23"/>
    </location>
</feature>
<dbReference type="PANTHER" id="PTHR31391:SF101">
    <property type="entry name" value="B3 DOMAIN-CONTAINING PROTEIN OS01G0234100"/>
    <property type="match status" value="1"/>
</dbReference>
<dbReference type="InterPro" id="IPR003340">
    <property type="entry name" value="B3_DNA-bd"/>
</dbReference>